<accession>A0A8J2V7U0</accession>
<keyword evidence="3 4" id="KW-0720">Serine protease</keyword>
<evidence type="ECO:0000256" key="1">
    <source>
        <dbReference type="ARBA" id="ARBA00022670"/>
    </source>
</evidence>
<dbReference type="InterPro" id="IPR000209">
    <property type="entry name" value="Peptidase_S8/S53_dom"/>
</dbReference>
<dbReference type="Proteomes" id="UP000652231">
    <property type="component" value="Unassembled WGS sequence"/>
</dbReference>
<name>A0A8J2V7U0_9FLAO</name>
<dbReference type="Pfam" id="PF00082">
    <property type="entry name" value="Peptidase_S8"/>
    <property type="match status" value="1"/>
</dbReference>
<dbReference type="EMBL" id="BMGK01000002">
    <property type="protein sequence ID" value="GGD85390.1"/>
    <property type="molecule type" value="Genomic_DNA"/>
</dbReference>
<dbReference type="AlphaFoldDB" id="A0A8J2V7U0"/>
<keyword evidence="1 4" id="KW-0645">Protease</keyword>
<dbReference type="GO" id="GO:0016485">
    <property type="term" value="P:protein processing"/>
    <property type="evidence" value="ECO:0007669"/>
    <property type="project" value="TreeGrafter"/>
</dbReference>
<evidence type="ECO:0000313" key="7">
    <source>
        <dbReference type="EMBL" id="GGD85390.1"/>
    </source>
</evidence>
<comment type="caution">
    <text evidence="7">The sequence shown here is derived from an EMBL/GenBank/DDBJ whole genome shotgun (WGS) entry which is preliminary data.</text>
</comment>
<feature type="active site" description="Charge relay system" evidence="4">
    <location>
        <position position="171"/>
    </location>
</feature>
<dbReference type="RefSeq" id="WP_188439480.1">
    <property type="nucleotide sequence ID" value="NZ_BMGK01000002.1"/>
</dbReference>
<evidence type="ECO:0000256" key="5">
    <source>
        <dbReference type="SAM" id="SignalP"/>
    </source>
</evidence>
<evidence type="ECO:0000259" key="6">
    <source>
        <dbReference type="Pfam" id="PF00082"/>
    </source>
</evidence>
<feature type="domain" description="Peptidase S8/S53" evidence="6">
    <location>
        <begin position="163"/>
        <end position="433"/>
    </location>
</feature>
<evidence type="ECO:0000256" key="2">
    <source>
        <dbReference type="ARBA" id="ARBA00022801"/>
    </source>
</evidence>
<dbReference type="GO" id="GO:0004252">
    <property type="term" value="F:serine-type endopeptidase activity"/>
    <property type="evidence" value="ECO:0007669"/>
    <property type="project" value="UniProtKB-UniRule"/>
</dbReference>
<keyword evidence="5" id="KW-0732">Signal</keyword>
<dbReference type="PROSITE" id="PS51892">
    <property type="entry name" value="SUBTILASE"/>
    <property type="match status" value="1"/>
</dbReference>
<dbReference type="PROSITE" id="PS00137">
    <property type="entry name" value="SUBTILASE_HIS"/>
    <property type="match status" value="1"/>
</dbReference>
<dbReference type="GO" id="GO:0016020">
    <property type="term" value="C:membrane"/>
    <property type="evidence" value="ECO:0007669"/>
    <property type="project" value="TreeGrafter"/>
</dbReference>
<dbReference type="PANTHER" id="PTHR42884">
    <property type="entry name" value="PROPROTEIN CONVERTASE SUBTILISIN/KEXIN-RELATED"/>
    <property type="match status" value="1"/>
</dbReference>
<feature type="chain" id="PRO_5035214344" description="Peptidase S8/S53 domain-containing protein" evidence="5">
    <location>
        <begin position="20"/>
        <end position="645"/>
    </location>
</feature>
<keyword evidence="2 4" id="KW-0378">Hydrolase</keyword>
<keyword evidence="8" id="KW-1185">Reference proteome</keyword>
<reference evidence="7" key="1">
    <citation type="journal article" date="2014" name="Int. J. Syst. Evol. Microbiol.">
        <title>Complete genome sequence of Corynebacterium casei LMG S-19264T (=DSM 44701T), isolated from a smear-ripened cheese.</title>
        <authorList>
            <consortium name="US DOE Joint Genome Institute (JGI-PGF)"/>
            <person name="Walter F."/>
            <person name="Albersmeier A."/>
            <person name="Kalinowski J."/>
            <person name="Ruckert C."/>
        </authorList>
    </citation>
    <scope>NUCLEOTIDE SEQUENCE</scope>
    <source>
        <strain evidence="7">CGMCC 1.12924</strain>
    </source>
</reference>
<gene>
    <name evidence="7" type="ORF">GCM10011312_06770</name>
</gene>
<reference evidence="7" key="2">
    <citation type="submission" date="2020-09" db="EMBL/GenBank/DDBJ databases">
        <authorList>
            <person name="Sun Q."/>
            <person name="Zhou Y."/>
        </authorList>
    </citation>
    <scope>NUCLEOTIDE SEQUENCE</scope>
    <source>
        <strain evidence="7">CGMCC 1.12924</strain>
    </source>
</reference>
<dbReference type="SUPFAM" id="SSF52743">
    <property type="entry name" value="Subtilisin-like"/>
    <property type="match status" value="1"/>
</dbReference>
<proteinExistence type="inferred from homology"/>
<dbReference type="InterPro" id="IPR036852">
    <property type="entry name" value="Peptidase_S8/S53_dom_sf"/>
</dbReference>
<comment type="similarity">
    <text evidence="4">Belongs to the peptidase S8 family.</text>
</comment>
<dbReference type="PANTHER" id="PTHR42884:SF14">
    <property type="entry name" value="NEUROENDOCRINE CONVERTASE 1"/>
    <property type="match status" value="1"/>
</dbReference>
<protein>
    <recommendedName>
        <fullName evidence="6">Peptidase S8/S53 domain-containing protein</fullName>
    </recommendedName>
</protein>
<evidence type="ECO:0000256" key="3">
    <source>
        <dbReference type="ARBA" id="ARBA00022825"/>
    </source>
</evidence>
<dbReference type="Gene3D" id="3.40.50.200">
    <property type="entry name" value="Peptidase S8/S53 domain"/>
    <property type="match status" value="1"/>
</dbReference>
<feature type="signal peptide" evidence="5">
    <location>
        <begin position="1"/>
        <end position="19"/>
    </location>
</feature>
<organism evidence="7 8">
    <name type="scientific">Planktosalinus lacus</name>
    <dbReference type="NCBI Taxonomy" id="1526573"/>
    <lineage>
        <taxon>Bacteria</taxon>
        <taxon>Pseudomonadati</taxon>
        <taxon>Bacteroidota</taxon>
        <taxon>Flavobacteriia</taxon>
        <taxon>Flavobacteriales</taxon>
        <taxon>Flavobacteriaceae</taxon>
        <taxon>Planktosalinus</taxon>
    </lineage>
</organism>
<evidence type="ECO:0000313" key="8">
    <source>
        <dbReference type="Proteomes" id="UP000652231"/>
    </source>
</evidence>
<evidence type="ECO:0000256" key="4">
    <source>
        <dbReference type="PROSITE-ProRule" id="PRU01240"/>
    </source>
</evidence>
<dbReference type="InterPro" id="IPR022398">
    <property type="entry name" value="Peptidase_S8_His-AS"/>
</dbReference>
<dbReference type="CDD" id="cd00306">
    <property type="entry name" value="Peptidases_S8_S53"/>
    <property type="match status" value="1"/>
</dbReference>
<feature type="active site" description="Charge relay system" evidence="4">
    <location>
        <position position="398"/>
    </location>
</feature>
<sequence>MNKLVCFLLFLFSLNGVFAQETHYEKEVFHYLVTLTQPESLSIQKLENGVLEIKNPQNNRETRLFKENYVLVFQPLFPNTQKEHLKKIYRISTTSNTLLGKLQNENPGLYTKIEPFDPPPPNAYFPNDYGTTSPVENHGGPYPLTGLDLINAPGAWGITTGDKKVVIGISDGRVDSTNTDLVGRVSNYLKYFNNSKGTVCYHGTGIAGVIGAKMDNSFGIPGICSDCDLITNGYARFDYIQELIEAGAKVVNASWSLCGFGSYHQNVQERINEYYEEGILIVAAAGNGSKCNPSLKDYASNYTYPASYKNVISVTSVYAACGHYEDCVIQDEQYGEIHYKLKDRHVRRQRKTETGFIPINSKFATQHNLSVDLAAPAETFSIGRAMCGEEEEFTGLSSVSAAVVTGVIGLIWSANYCLASIEVESILKLTSEDIENLPGNEPFKMKLGAGRVDAYRAVKMADAMQQEKGIVTVSNRDFYRFNFELFSSPYQIQIQNQTFRDSSTVDFKARKRIMLKPGTRLVPDKNGFVKLSIDPGLPTEECFPAPVKSRPKVEKDSISNYPKFTKPFEIKRAPEIEGIFIELMEGGVDTEYLVVIKTDKEVFRKSFSKEENASIPLETIKNEMITITITSDLYRIQKKLKVNIQ</sequence>
<feature type="active site" description="Charge relay system" evidence="4">
    <location>
        <position position="202"/>
    </location>
</feature>